<feature type="compositionally biased region" description="Basic and acidic residues" evidence="1">
    <location>
        <begin position="53"/>
        <end position="66"/>
    </location>
</feature>
<protein>
    <submittedName>
        <fullName evidence="2">Uncharacterized protein</fullName>
    </submittedName>
</protein>
<comment type="caution">
    <text evidence="2">The sequence shown here is derived from an EMBL/GenBank/DDBJ whole genome shotgun (WGS) entry which is preliminary data.</text>
</comment>
<proteinExistence type="predicted"/>
<keyword evidence="3" id="KW-1185">Reference proteome</keyword>
<reference evidence="2 3" key="2">
    <citation type="submission" date="2020-03" db="EMBL/GenBank/DDBJ databases">
        <authorList>
            <person name="Ichikawa N."/>
            <person name="Kimura A."/>
            <person name="Kitahashi Y."/>
            <person name="Uohara A."/>
        </authorList>
    </citation>
    <scope>NUCLEOTIDE SEQUENCE [LARGE SCALE GENOMIC DNA]</scope>
    <source>
        <strain evidence="2 3">NBRC 108639</strain>
    </source>
</reference>
<evidence type="ECO:0000313" key="3">
    <source>
        <dbReference type="Proteomes" id="UP000482800"/>
    </source>
</evidence>
<feature type="region of interest" description="Disordered" evidence="1">
    <location>
        <begin position="1"/>
        <end position="70"/>
    </location>
</feature>
<name>A0A6V8KNQ4_9ACTN</name>
<dbReference type="AlphaFoldDB" id="A0A6V8KNQ4"/>
<sequence length="242" mass="24692">MDRSCATSPTSSPNERCDTSRLGSFTSEAAGFTAGPGVPDGIRRPTLGVPDGISRRDAGSGRHSGDADGAVARRTVVTGTGVRARVGREAAGQTPGEDAEHRRTGQEGAGVLPRVPLDLVEHGAGFAALQPPGELVDRSRRAAGQLGGRARPATLVRHRAQLAADRTQPAGRPALLAADLAADLVAGHAVQLAGAFARLPGDLPALLGGRPQHLPAALGGRVPDVSGLFLRHPCGRLLVARG</sequence>
<feature type="compositionally biased region" description="Polar residues" evidence="1">
    <location>
        <begin position="1"/>
        <end position="14"/>
    </location>
</feature>
<dbReference type="EMBL" id="BLPF01000003">
    <property type="protein sequence ID" value="GFJ83516.1"/>
    <property type="molecule type" value="Genomic_DNA"/>
</dbReference>
<evidence type="ECO:0000313" key="2">
    <source>
        <dbReference type="EMBL" id="GFJ83516.1"/>
    </source>
</evidence>
<evidence type="ECO:0000256" key="1">
    <source>
        <dbReference type="SAM" id="MobiDB-lite"/>
    </source>
</evidence>
<gene>
    <name evidence="2" type="ORF">Phou_076960</name>
</gene>
<accession>A0A6V8KNQ4</accession>
<feature type="region of interest" description="Disordered" evidence="1">
    <location>
        <begin position="84"/>
        <end position="105"/>
    </location>
</feature>
<dbReference type="Proteomes" id="UP000482800">
    <property type="component" value="Unassembled WGS sequence"/>
</dbReference>
<organism evidence="2 3">
    <name type="scientific">Phytohabitans houttuyneae</name>
    <dbReference type="NCBI Taxonomy" id="1076126"/>
    <lineage>
        <taxon>Bacteria</taxon>
        <taxon>Bacillati</taxon>
        <taxon>Actinomycetota</taxon>
        <taxon>Actinomycetes</taxon>
        <taxon>Micromonosporales</taxon>
        <taxon>Micromonosporaceae</taxon>
    </lineage>
</organism>
<reference evidence="2 3" key="1">
    <citation type="submission" date="2020-03" db="EMBL/GenBank/DDBJ databases">
        <title>Whole genome shotgun sequence of Phytohabitans houttuyneae NBRC 108639.</title>
        <authorList>
            <person name="Komaki H."/>
            <person name="Tamura T."/>
        </authorList>
    </citation>
    <scope>NUCLEOTIDE SEQUENCE [LARGE SCALE GENOMIC DNA]</scope>
    <source>
        <strain evidence="2 3">NBRC 108639</strain>
    </source>
</reference>